<keyword evidence="11" id="KW-0511">Multifunctional enzyme</keyword>
<feature type="domain" description="Glycosyl transferase family 51" evidence="17">
    <location>
        <begin position="144"/>
        <end position="309"/>
    </location>
</feature>
<evidence type="ECO:0000256" key="14">
    <source>
        <dbReference type="ARBA" id="ARBA00049902"/>
    </source>
</evidence>
<reference evidence="19" key="1">
    <citation type="submission" date="2017-04" db="EMBL/GenBank/DDBJ databases">
        <authorList>
            <person name="Varghese N."/>
            <person name="Submissions S."/>
        </authorList>
    </citation>
    <scope>NUCLEOTIDE SEQUENCE [LARGE SCALE GENOMIC DNA]</scope>
</reference>
<dbReference type="GO" id="GO:0009002">
    <property type="term" value="F:serine-type D-Ala-D-Ala carboxypeptidase activity"/>
    <property type="evidence" value="ECO:0007669"/>
    <property type="project" value="UniProtKB-EC"/>
</dbReference>
<comment type="pathway">
    <text evidence="1">Cell wall biogenesis; peptidoglycan biosynthesis.</text>
</comment>
<dbReference type="PANTHER" id="PTHR32282:SF33">
    <property type="entry name" value="PEPTIDOGLYCAN GLYCOSYLTRANSFERASE"/>
    <property type="match status" value="1"/>
</dbReference>
<evidence type="ECO:0000313" key="18">
    <source>
        <dbReference type="EMBL" id="SMQ61052.1"/>
    </source>
</evidence>
<dbReference type="EMBL" id="FXWK01000001">
    <property type="protein sequence ID" value="SMQ61052.1"/>
    <property type="molecule type" value="Genomic_DNA"/>
</dbReference>
<proteinExistence type="inferred from homology"/>
<comment type="catalytic activity">
    <reaction evidence="13">
        <text>Preferential cleavage: (Ac)2-L-Lys-D-Ala-|-D-Ala. Also transpeptidation of peptidyl-alanyl moieties that are N-acyl substituents of D-alanine.</text>
        <dbReference type="EC" id="3.4.16.4"/>
    </reaction>
</comment>
<dbReference type="InterPro" id="IPR023346">
    <property type="entry name" value="Lysozyme-like_dom_sf"/>
</dbReference>
<dbReference type="SUPFAM" id="SSF53955">
    <property type="entry name" value="Lysozyme-like"/>
    <property type="match status" value="1"/>
</dbReference>
<dbReference type="GO" id="GO:0030288">
    <property type="term" value="C:outer membrane-bounded periplasmic space"/>
    <property type="evidence" value="ECO:0007669"/>
    <property type="project" value="TreeGrafter"/>
</dbReference>
<keyword evidence="4" id="KW-0121">Carboxypeptidase</keyword>
<keyword evidence="8" id="KW-0378">Hydrolase</keyword>
<dbReference type="Gene3D" id="1.10.3810.10">
    <property type="entry name" value="Biosynthetic peptidoglycan transglycosylase-like"/>
    <property type="match status" value="1"/>
</dbReference>
<evidence type="ECO:0000256" key="9">
    <source>
        <dbReference type="ARBA" id="ARBA00022960"/>
    </source>
</evidence>
<evidence type="ECO:0000256" key="6">
    <source>
        <dbReference type="ARBA" id="ARBA00022676"/>
    </source>
</evidence>
<keyword evidence="12" id="KW-0961">Cell wall biogenesis/degradation</keyword>
<feature type="transmembrane region" description="Helical" evidence="15">
    <location>
        <begin position="93"/>
        <end position="112"/>
    </location>
</feature>
<dbReference type="Proteomes" id="UP000194474">
    <property type="component" value="Unassembled WGS sequence"/>
</dbReference>
<dbReference type="InterPro" id="IPR050396">
    <property type="entry name" value="Glycosyltr_51/Transpeptidase"/>
</dbReference>
<keyword evidence="15" id="KW-1133">Transmembrane helix</keyword>
<dbReference type="Pfam" id="PF00905">
    <property type="entry name" value="Transpeptidase"/>
    <property type="match status" value="1"/>
</dbReference>
<dbReference type="InterPro" id="IPR036950">
    <property type="entry name" value="PBP_transglycosylase"/>
</dbReference>
<comment type="similarity">
    <text evidence="2">In the C-terminal section; belongs to the transpeptidase family.</text>
</comment>
<evidence type="ECO:0000256" key="3">
    <source>
        <dbReference type="ARBA" id="ARBA00007739"/>
    </source>
</evidence>
<dbReference type="GO" id="GO:0006508">
    <property type="term" value="P:proteolysis"/>
    <property type="evidence" value="ECO:0007669"/>
    <property type="project" value="UniProtKB-KW"/>
</dbReference>
<accession>A0A1Y6EKG6</accession>
<dbReference type="InterPro" id="IPR001264">
    <property type="entry name" value="Glyco_trans_51"/>
</dbReference>
<dbReference type="GO" id="GO:0008360">
    <property type="term" value="P:regulation of cell shape"/>
    <property type="evidence" value="ECO:0007669"/>
    <property type="project" value="UniProtKB-KW"/>
</dbReference>
<dbReference type="UniPathway" id="UPA00219"/>
<gene>
    <name evidence="18" type="ORF">SAMN06295905_0465</name>
</gene>
<protein>
    <submittedName>
        <fullName evidence="18">Penicillin-binding protein 1A</fullName>
    </submittedName>
</protein>
<keyword evidence="9" id="KW-0133">Cell shape</keyword>
<dbReference type="Gene3D" id="3.40.710.10">
    <property type="entry name" value="DD-peptidase/beta-lactamase superfamily"/>
    <property type="match status" value="1"/>
</dbReference>
<evidence type="ECO:0000259" key="17">
    <source>
        <dbReference type="Pfam" id="PF00912"/>
    </source>
</evidence>
<dbReference type="GO" id="GO:0008658">
    <property type="term" value="F:penicillin binding"/>
    <property type="evidence" value="ECO:0007669"/>
    <property type="project" value="InterPro"/>
</dbReference>
<evidence type="ECO:0000256" key="10">
    <source>
        <dbReference type="ARBA" id="ARBA00022984"/>
    </source>
</evidence>
<comment type="catalytic activity">
    <reaction evidence="14">
        <text>[GlcNAc-(1-&gt;4)-Mur2Ac(oyl-L-Ala-gamma-D-Glu-L-Lys-D-Ala-D-Ala)](n)-di-trans,octa-cis-undecaprenyl diphosphate + beta-D-GlcNAc-(1-&gt;4)-Mur2Ac(oyl-L-Ala-gamma-D-Glu-L-Lys-D-Ala-D-Ala)-di-trans,octa-cis-undecaprenyl diphosphate = [GlcNAc-(1-&gt;4)-Mur2Ac(oyl-L-Ala-gamma-D-Glu-L-Lys-D-Ala-D-Ala)](n+1)-di-trans,octa-cis-undecaprenyl diphosphate + di-trans,octa-cis-undecaprenyl diphosphate + H(+)</text>
        <dbReference type="Rhea" id="RHEA:23708"/>
        <dbReference type="Rhea" id="RHEA-COMP:9602"/>
        <dbReference type="Rhea" id="RHEA-COMP:9603"/>
        <dbReference type="ChEBI" id="CHEBI:15378"/>
        <dbReference type="ChEBI" id="CHEBI:58405"/>
        <dbReference type="ChEBI" id="CHEBI:60033"/>
        <dbReference type="ChEBI" id="CHEBI:78435"/>
        <dbReference type="EC" id="2.4.99.28"/>
    </reaction>
</comment>
<evidence type="ECO:0000256" key="11">
    <source>
        <dbReference type="ARBA" id="ARBA00023268"/>
    </source>
</evidence>
<keyword evidence="19" id="KW-1185">Reference proteome</keyword>
<evidence type="ECO:0000256" key="12">
    <source>
        <dbReference type="ARBA" id="ARBA00023316"/>
    </source>
</evidence>
<name>A0A1Y6EKG6_9HYPH</name>
<dbReference type="InterPro" id="IPR012338">
    <property type="entry name" value="Beta-lactam/transpept-like"/>
</dbReference>
<comment type="similarity">
    <text evidence="3">In the N-terminal section; belongs to the glycosyltransferase 51 family.</text>
</comment>
<evidence type="ECO:0000256" key="2">
    <source>
        <dbReference type="ARBA" id="ARBA00007090"/>
    </source>
</evidence>
<evidence type="ECO:0000256" key="15">
    <source>
        <dbReference type="SAM" id="Phobius"/>
    </source>
</evidence>
<dbReference type="SUPFAM" id="SSF56601">
    <property type="entry name" value="beta-lactamase/transpeptidase-like"/>
    <property type="match status" value="1"/>
</dbReference>
<keyword evidence="7" id="KW-0808">Transferase</keyword>
<evidence type="ECO:0000256" key="13">
    <source>
        <dbReference type="ARBA" id="ARBA00034000"/>
    </source>
</evidence>
<dbReference type="FunFam" id="1.10.3810.10:FF:000001">
    <property type="entry name" value="Penicillin-binding protein 1A"/>
    <property type="match status" value="1"/>
</dbReference>
<feature type="domain" description="Penicillin-binding protein transpeptidase" evidence="16">
    <location>
        <begin position="400"/>
        <end position="631"/>
    </location>
</feature>
<dbReference type="PANTHER" id="PTHR32282">
    <property type="entry name" value="BINDING PROTEIN TRANSPEPTIDASE, PUTATIVE-RELATED"/>
    <property type="match status" value="1"/>
</dbReference>
<evidence type="ECO:0000256" key="8">
    <source>
        <dbReference type="ARBA" id="ARBA00022801"/>
    </source>
</evidence>
<keyword evidence="15" id="KW-0472">Membrane</keyword>
<keyword evidence="10" id="KW-0573">Peptidoglycan synthesis</keyword>
<evidence type="ECO:0000256" key="7">
    <source>
        <dbReference type="ARBA" id="ARBA00022679"/>
    </source>
</evidence>
<evidence type="ECO:0000259" key="16">
    <source>
        <dbReference type="Pfam" id="PF00905"/>
    </source>
</evidence>
<dbReference type="InterPro" id="IPR001460">
    <property type="entry name" value="PCN-bd_Tpept"/>
</dbReference>
<organism evidence="18 19">
    <name type="scientific">Devosia lucknowensis</name>
    <dbReference type="NCBI Taxonomy" id="1096929"/>
    <lineage>
        <taxon>Bacteria</taxon>
        <taxon>Pseudomonadati</taxon>
        <taxon>Pseudomonadota</taxon>
        <taxon>Alphaproteobacteria</taxon>
        <taxon>Hyphomicrobiales</taxon>
        <taxon>Devosiaceae</taxon>
        <taxon>Devosia</taxon>
    </lineage>
</organism>
<evidence type="ECO:0000256" key="4">
    <source>
        <dbReference type="ARBA" id="ARBA00022645"/>
    </source>
</evidence>
<evidence type="ECO:0000256" key="1">
    <source>
        <dbReference type="ARBA" id="ARBA00004752"/>
    </source>
</evidence>
<evidence type="ECO:0000256" key="5">
    <source>
        <dbReference type="ARBA" id="ARBA00022670"/>
    </source>
</evidence>
<dbReference type="GO" id="GO:0008955">
    <property type="term" value="F:peptidoglycan glycosyltransferase activity"/>
    <property type="evidence" value="ECO:0007669"/>
    <property type="project" value="UniProtKB-EC"/>
</dbReference>
<keyword evidence="6" id="KW-0328">Glycosyltransferase</keyword>
<dbReference type="GO" id="GO:0071555">
    <property type="term" value="P:cell wall organization"/>
    <property type="evidence" value="ECO:0007669"/>
    <property type="project" value="UniProtKB-KW"/>
</dbReference>
<sequence length="746" mass="81962">MQSYSSDCIALFQSLNNSAHSGASGLTVQDPFYTKEKKPRRKGSMLAADAWLDSSLYEFWQALGRGYTRYQDFMSRFHVTGIKRFFVEILSDAFTFGAIGCVLMAALALPAFDIIDRGSFNKAEDYSVVFLDRFGTEIGRRGIRSDDSVALDQMPDYLIKATLATEDRRFYEHFGVDVVGTLRALVTNATGESSLHGGSSITQQLAKQLFLSSERTIERKIVEAFLSVWLEWHYTKDEILKLYLDRAYMGGGNFGVTAAAEYYFGKRVQDINLAEAAMLSGLYKAPGRWAPHVDLAAARGRANVVLTNLVASGFLTEGQVTAARRHPATPISRTADANSPNYFLDYAFEEAKRLIEETRAPGNNFVVRTTIDTTLQAYAEDAIISVIREQGEQYRVQQGAMVVTDTHGAIRAMVGGTDYAKSQFNRSIVSNRQPGSAYKVFVYAEAFEQLGLTPADAITDRPVCIGDWCPQNYGRSYKGTVSLQSAFAQSLNTVPVTLSIKTGRDPIAALSHRMGLRAEYPVTRSLALGVASVSVIDMTSSYAVFANDGYKTPAFGLTRMTTLNDQLVWEKDPDAPQERILSEQTVAYMNQMMYAVTQSGTGTRARIEGVPTLGKTGTTTSYRDAWFAGFTGNYVAAVWFGNDDYSTTNNLTGGTLPTIAWQKFMAYAHTNIDVRPVFGIDFQPPQTIVAETDVEDVEEQEARPPSLKPAAARKLLDLADRFDATIAATATPRDTAQASVSAPTGL</sequence>
<dbReference type="Pfam" id="PF00912">
    <property type="entry name" value="Transgly"/>
    <property type="match status" value="1"/>
</dbReference>
<keyword evidence="15" id="KW-0812">Transmembrane</keyword>
<dbReference type="GO" id="GO:0009252">
    <property type="term" value="P:peptidoglycan biosynthetic process"/>
    <property type="evidence" value="ECO:0007669"/>
    <property type="project" value="UniProtKB-UniPathway"/>
</dbReference>
<evidence type="ECO:0000313" key="19">
    <source>
        <dbReference type="Proteomes" id="UP000194474"/>
    </source>
</evidence>
<dbReference type="NCBIfam" id="TIGR02074">
    <property type="entry name" value="PBP_1a_fam"/>
    <property type="match status" value="1"/>
</dbReference>
<keyword evidence="5" id="KW-0645">Protease</keyword>
<dbReference type="AlphaFoldDB" id="A0A1Y6EKG6"/>